<dbReference type="PANTHER" id="PTHR34294:SF5">
    <property type="entry name" value="CENTRAL GLYCOLYTIC GENES REGULATOR"/>
    <property type="match status" value="1"/>
</dbReference>
<reference evidence="7 8" key="2">
    <citation type="submission" date="2018-06" db="EMBL/GenBank/DDBJ databases">
        <authorList>
            <person name="Zhirakovskaya E."/>
        </authorList>
    </citation>
    <scope>NUCLEOTIDE SEQUENCE [LARGE SCALE GENOMIC DNA]</scope>
    <source>
        <strain evidence="7 8">FBKL4.011</strain>
    </source>
</reference>
<evidence type="ECO:0000256" key="2">
    <source>
        <dbReference type="ARBA" id="ARBA00023015"/>
    </source>
</evidence>
<dbReference type="SUPFAM" id="SSF46785">
    <property type="entry name" value="Winged helix' DNA-binding domain"/>
    <property type="match status" value="1"/>
</dbReference>
<accession>A0A364K5B9</accession>
<organism evidence="7 8">
    <name type="scientific">Thermoflavimicrobium daqui</name>
    <dbReference type="NCBI Taxonomy" id="2137476"/>
    <lineage>
        <taxon>Bacteria</taxon>
        <taxon>Bacillati</taxon>
        <taxon>Bacillota</taxon>
        <taxon>Bacilli</taxon>
        <taxon>Bacillales</taxon>
        <taxon>Thermoactinomycetaceae</taxon>
        <taxon>Thermoflavimicrobium</taxon>
    </lineage>
</organism>
<evidence type="ECO:0000256" key="1">
    <source>
        <dbReference type="ARBA" id="ARBA00010466"/>
    </source>
</evidence>
<keyword evidence="8" id="KW-1185">Reference proteome</keyword>
<keyword evidence="2" id="KW-0805">Transcription regulation</keyword>
<dbReference type="InterPro" id="IPR007324">
    <property type="entry name" value="Sugar-bd_dom_put"/>
</dbReference>
<reference evidence="7 8" key="1">
    <citation type="submission" date="2018-06" db="EMBL/GenBank/DDBJ databases">
        <title>Thermoflavimicrobium daqus sp. nov., a thermophilic microbe isolated from Moutai-flavour Daqu.</title>
        <authorList>
            <person name="Wang X."/>
            <person name="Zhou H."/>
        </authorList>
    </citation>
    <scope>NUCLEOTIDE SEQUENCE [LARGE SCALE GENOMIC DNA]</scope>
    <source>
        <strain evidence="7 8">FBKL4.011</strain>
    </source>
</reference>
<dbReference type="GO" id="GO:0030246">
    <property type="term" value="F:carbohydrate binding"/>
    <property type="evidence" value="ECO:0007669"/>
    <property type="project" value="InterPro"/>
</dbReference>
<protein>
    <submittedName>
        <fullName evidence="7">Uncharacterized protein</fullName>
    </submittedName>
</protein>
<dbReference type="AlphaFoldDB" id="A0A364K5B9"/>
<dbReference type="Pfam" id="PF21715">
    <property type="entry name" value="CggR_N"/>
    <property type="match status" value="1"/>
</dbReference>
<keyword evidence="4" id="KW-0804">Transcription</keyword>
<dbReference type="Gene3D" id="3.40.50.1360">
    <property type="match status" value="1"/>
</dbReference>
<dbReference type="InterPro" id="IPR048715">
    <property type="entry name" value="CggR_N"/>
</dbReference>
<dbReference type="OrthoDB" id="9793820at2"/>
<feature type="domain" description="CggR N-terminal DNA binding" evidence="6">
    <location>
        <begin position="18"/>
        <end position="88"/>
    </location>
</feature>
<comment type="caution">
    <text evidence="7">The sequence shown here is derived from an EMBL/GenBank/DDBJ whole genome shotgun (WGS) entry which is preliminary data.</text>
</comment>
<evidence type="ECO:0000313" key="7">
    <source>
        <dbReference type="EMBL" id="RAL24481.1"/>
    </source>
</evidence>
<evidence type="ECO:0000313" key="8">
    <source>
        <dbReference type="Proteomes" id="UP000251213"/>
    </source>
</evidence>
<name>A0A364K5B9_9BACL</name>
<dbReference type="Gene3D" id="1.10.10.10">
    <property type="entry name" value="Winged helix-like DNA-binding domain superfamily/Winged helix DNA-binding domain"/>
    <property type="match status" value="1"/>
</dbReference>
<gene>
    <name evidence="7" type="ORF">DL897_09200</name>
</gene>
<dbReference type="InterPro" id="IPR036390">
    <property type="entry name" value="WH_DNA-bd_sf"/>
</dbReference>
<dbReference type="InterPro" id="IPR037171">
    <property type="entry name" value="NagB/RpiA_transferase-like"/>
</dbReference>
<keyword evidence="3" id="KW-0238">DNA-binding</keyword>
<feature type="domain" description="Sugar-binding" evidence="5">
    <location>
        <begin position="90"/>
        <end position="338"/>
    </location>
</feature>
<evidence type="ECO:0000256" key="3">
    <source>
        <dbReference type="ARBA" id="ARBA00023125"/>
    </source>
</evidence>
<comment type="similarity">
    <text evidence="1">Belongs to the SorC transcriptional regulatory family.</text>
</comment>
<proteinExistence type="inferred from homology"/>
<dbReference type="InterPro" id="IPR036388">
    <property type="entry name" value="WH-like_DNA-bd_sf"/>
</dbReference>
<dbReference type="EMBL" id="QJKK01000004">
    <property type="protein sequence ID" value="RAL24481.1"/>
    <property type="molecule type" value="Genomic_DNA"/>
</dbReference>
<dbReference type="Pfam" id="PF04198">
    <property type="entry name" value="Sugar-bind"/>
    <property type="match status" value="1"/>
</dbReference>
<evidence type="ECO:0000259" key="5">
    <source>
        <dbReference type="Pfam" id="PF04198"/>
    </source>
</evidence>
<evidence type="ECO:0000259" key="6">
    <source>
        <dbReference type="Pfam" id="PF21715"/>
    </source>
</evidence>
<dbReference type="GO" id="GO:0003677">
    <property type="term" value="F:DNA binding"/>
    <property type="evidence" value="ECO:0007669"/>
    <property type="project" value="UniProtKB-KW"/>
</dbReference>
<dbReference type="InterPro" id="IPR051054">
    <property type="entry name" value="SorC_transcr_regulators"/>
</dbReference>
<dbReference type="PANTHER" id="PTHR34294">
    <property type="entry name" value="TRANSCRIPTIONAL REGULATOR-RELATED"/>
    <property type="match status" value="1"/>
</dbReference>
<dbReference type="Proteomes" id="UP000251213">
    <property type="component" value="Unassembled WGS sequence"/>
</dbReference>
<sequence length="341" mass="37714">MDSLLNIQKRLLPDLLKVMRKRYQILHQIRLMQPVGRRSLTAALQMTERVLRSETDFLRMQGLIDVSSTGMNLTDVGNELLLEMEQVMKELFGINELEKELSQLLGIKEVIVVPGDTDQSNWVKKEIGRAGARVLQQLSIENQIVAVTGGSSVLAVAEMLTPSTVLKSTTFVPTRGGLDEAVELGANYIASMMAKKTGGRYRLLHVPDQLSPEAYEMLMKEQHIEKTLAYLKKSRIVLHGIGDAKKMALRRKSSPEVIKKLEQGEAVGEFFGYYINSKGQIIHRIPMVGLQLENLDQVELSIAVAGGTSKAEAIKAICSLSSVHVLITDEGAAEAILKKSH</sequence>
<evidence type="ECO:0000256" key="4">
    <source>
        <dbReference type="ARBA" id="ARBA00023163"/>
    </source>
</evidence>
<dbReference type="RefSeq" id="WP_113658852.1">
    <property type="nucleotide sequence ID" value="NZ_KZ845666.1"/>
</dbReference>
<dbReference type="SUPFAM" id="SSF100950">
    <property type="entry name" value="NagB/RpiA/CoA transferase-like"/>
    <property type="match status" value="1"/>
</dbReference>